<dbReference type="RefSeq" id="WP_204731367.1">
    <property type="nucleotide sequence ID" value="NZ_JAVDWE010000001.1"/>
</dbReference>
<evidence type="ECO:0000256" key="5">
    <source>
        <dbReference type="SAM" id="Phobius"/>
    </source>
</evidence>
<dbReference type="InterPro" id="IPR007016">
    <property type="entry name" value="O-antigen_ligase-rel_domated"/>
</dbReference>
<accession>A0ABU1V4I8</accession>
<organism evidence="7 8">
    <name type="scientific">Hydrogenophaga laconesensis</name>
    <dbReference type="NCBI Taxonomy" id="1805971"/>
    <lineage>
        <taxon>Bacteria</taxon>
        <taxon>Pseudomonadati</taxon>
        <taxon>Pseudomonadota</taxon>
        <taxon>Betaproteobacteria</taxon>
        <taxon>Burkholderiales</taxon>
        <taxon>Comamonadaceae</taxon>
        <taxon>Hydrogenophaga</taxon>
    </lineage>
</organism>
<dbReference type="PANTHER" id="PTHR37422">
    <property type="entry name" value="TEICHURONIC ACID BIOSYNTHESIS PROTEIN TUAE"/>
    <property type="match status" value="1"/>
</dbReference>
<keyword evidence="2 5" id="KW-0812">Transmembrane</keyword>
<feature type="transmembrane region" description="Helical" evidence="5">
    <location>
        <begin position="40"/>
        <end position="67"/>
    </location>
</feature>
<feature type="transmembrane region" description="Helical" evidence="5">
    <location>
        <begin position="446"/>
        <end position="463"/>
    </location>
</feature>
<evidence type="ECO:0000313" key="7">
    <source>
        <dbReference type="EMBL" id="MDR7092344.1"/>
    </source>
</evidence>
<feature type="transmembrane region" description="Helical" evidence="5">
    <location>
        <begin position="133"/>
        <end position="152"/>
    </location>
</feature>
<evidence type="ECO:0000256" key="4">
    <source>
        <dbReference type="ARBA" id="ARBA00023136"/>
    </source>
</evidence>
<comment type="caution">
    <text evidence="7">The sequence shown here is derived from an EMBL/GenBank/DDBJ whole genome shotgun (WGS) entry which is preliminary data.</text>
</comment>
<dbReference type="InterPro" id="IPR051533">
    <property type="entry name" value="WaaL-like"/>
</dbReference>
<feature type="transmembrane region" description="Helical" evidence="5">
    <location>
        <begin position="164"/>
        <end position="180"/>
    </location>
</feature>
<feature type="transmembrane region" description="Helical" evidence="5">
    <location>
        <begin position="279"/>
        <end position="306"/>
    </location>
</feature>
<feature type="transmembrane region" description="Helical" evidence="5">
    <location>
        <begin position="192"/>
        <end position="210"/>
    </location>
</feature>
<evidence type="ECO:0000259" key="6">
    <source>
        <dbReference type="Pfam" id="PF04932"/>
    </source>
</evidence>
<feature type="transmembrane region" description="Helical" evidence="5">
    <location>
        <begin position="102"/>
        <end position="121"/>
    </location>
</feature>
<dbReference type="PANTHER" id="PTHR37422:SF13">
    <property type="entry name" value="LIPOPOLYSACCHARIDE BIOSYNTHESIS PROTEIN PA4999-RELATED"/>
    <property type="match status" value="1"/>
</dbReference>
<evidence type="ECO:0000256" key="2">
    <source>
        <dbReference type="ARBA" id="ARBA00022692"/>
    </source>
</evidence>
<feature type="transmembrane region" description="Helical" evidence="5">
    <location>
        <begin position="469"/>
        <end position="488"/>
    </location>
</feature>
<evidence type="ECO:0000256" key="3">
    <source>
        <dbReference type="ARBA" id="ARBA00022989"/>
    </source>
</evidence>
<gene>
    <name evidence="7" type="ORF">J2X09_000067</name>
</gene>
<feature type="transmembrane region" description="Helical" evidence="5">
    <location>
        <begin position="403"/>
        <end position="426"/>
    </location>
</feature>
<keyword evidence="8" id="KW-1185">Reference proteome</keyword>
<proteinExistence type="predicted"/>
<comment type="subcellular location">
    <subcellularLocation>
        <location evidence="1">Membrane</location>
        <topology evidence="1">Multi-pass membrane protein</topology>
    </subcellularLocation>
</comment>
<sequence>MPEHIRALVVVLVVSSLVWWMARPAIVQIIPAKTFSRWRTLWYVTTLAWFLGQSFWLYAIFMLVVLLVAGKREPYVLGLYLLLLMAAPPSELRIPGFGVIDHLFVLSHPRLLALALLLPCAWRLSSRASTVRLFSSPVDWMVVGYLLLNSALAFREGNFTNDTRAALMLWVDFFLPYYVASRSLQDREGFRHALVGLALAGALLAALAAVEVLRNWKLYEGATAALGLHTFGAYKMRGSFIRPSVTVVDSIALGYCIVVAAGCFLYLQRMVENRTKRWLGWLGLGVGVLMSLSRGPWVGGLLVIFMFMLTSARPIKRLFQSGVVAVVLGTGLLVSPIGQDVVNLLPYVGQEEQENVDYRADLLTVSIPVVERNLLFGSSDFIYAPELQVMKQGEGIIDIVNSYLAVALYAGMVGLFLFAGMFLFSLLGLRRCIRRARQAKDDDREILGRALFSSLVGVMFIIFTVSGVYIVPTMYFTLIGICSGYILWQQADDKAKRAGVKA</sequence>
<feature type="domain" description="O-antigen ligase-related" evidence="6">
    <location>
        <begin position="284"/>
        <end position="419"/>
    </location>
</feature>
<dbReference type="EMBL" id="JAVDWE010000001">
    <property type="protein sequence ID" value="MDR7092344.1"/>
    <property type="molecule type" value="Genomic_DNA"/>
</dbReference>
<feature type="transmembrane region" description="Helical" evidence="5">
    <location>
        <begin position="74"/>
        <end position="90"/>
    </location>
</feature>
<name>A0ABU1V4I8_9BURK</name>
<dbReference type="Proteomes" id="UP001265550">
    <property type="component" value="Unassembled WGS sequence"/>
</dbReference>
<protein>
    <recommendedName>
        <fullName evidence="6">O-antigen ligase-related domain-containing protein</fullName>
    </recommendedName>
</protein>
<reference evidence="7 8" key="1">
    <citation type="submission" date="2023-07" db="EMBL/GenBank/DDBJ databases">
        <title>Sorghum-associated microbial communities from plants grown in Nebraska, USA.</title>
        <authorList>
            <person name="Schachtman D."/>
        </authorList>
    </citation>
    <scope>NUCLEOTIDE SEQUENCE [LARGE SCALE GENOMIC DNA]</scope>
    <source>
        <strain evidence="7 8">BE240</strain>
    </source>
</reference>
<keyword evidence="3 5" id="KW-1133">Transmembrane helix</keyword>
<keyword evidence="4 5" id="KW-0472">Membrane</keyword>
<dbReference type="Pfam" id="PF04932">
    <property type="entry name" value="Wzy_C"/>
    <property type="match status" value="1"/>
</dbReference>
<evidence type="ECO:0000313" key="8">
    <source>
        <dbReference type="Proteomes" id="UP001265550"/>
    </source>
</evidence>
<feature type="transmembrane region" description="Helical" evidence="5">
    <location>
        <begin position="246"/>
        <end position="267"/>
    </location>
</feature>
<evidence type="ECO:0000256" key="1">
    <source>
        <dbReference type="ARBA" id="ARBA00004141"/>
    </source>
</evidence>